<accession>L0DT62</accession>
<dbReference type="OrthoDB" id="279597at2"/>
<dbReference type="InterPro" id="IPR008538">
    <property type="entry name" value="Uma2"/>
</dbReference>
<dbReference type="Proteomes" id="UP000010798">
    <property type="component" value="Chromosome"/>
</dbReference>
<name>L0DT62_SINAD</name>
<reference evidence="2 3" key="1">
    <citation type="submission" date="2012-02" db="EMBL/GenBank/DDBJ databases">
        <title>Complete sequence of chromosome of Singulisphaera acidiphila DSM 18658.</title>
        <authorList>
            <consortium name="US DOE Joint Genome Institute (JGI-PGF)"/>
            <person name="Lucas S."/>
            <person name="Copeland A."/>
            <person name="Lapidus A."/>
            <person name="Glavina del Rio T."/>
            <person name="Dalin E."/>
            <person name="Tice H."/>
            <person name="Bruce D."/>
            <person name="Goodwin L."/>
            <person name="Pitluck S."/>
            <person name="Peters L."/>
            <person name="Ovchinnikova G."/>
            <person name="Chertkov O."/>
            <person name="Kyrpides N."/>
            <person name="Mavromatis K."/>
            <person name="Ivanova N."/>
            <person name="Brettin T."/>
            <person name="Detter J.C."/>
            <person name="Han C."/>
            <person name="Larimer F."/>
            <person name="Land M."/>
            <person name="Hauser L."/>
            <person name="Markowitz V."/>
            <person name="Cheng J.-F."/>
            <person name="Hugenholtz P."/>
            <person name="Woyke T."/>
            <person name="Wu D."/>
            <person name="Tindall B."/>
            <person name="Pomrenke H."/>
            <person name="Brambilla E."/>
            <person name="Klenk H.-P."/>
            <person name="Eisen J.A."/>
        </authorList>
    </citation>
    <scope>NUCLEOTIDE SEQUENCE [LARGE SCALE GENOMIC DNA]</scope>
    <source>
        <strain evidence="3">ATCC BAA-1392 / DSM 18658 / VKM B-2454 / MOB10</strain>
    </source>
</reference>
<dbReference type="Gene3D" id="3.90.1570.10">
    <property type="entry name" value="tt1808, chain A"/>
    <property type="match status" value="1"/>
</dbReference>
<evidence type="ECO:0000313" key="2">
    <source>
        <dbReference type="EMBL" id="AGA31556.1"/>
    </source>
</evidence>
<sequence length="188" mass="20665">MATVTPPRSNIAPAPPANGDTLYEVVDGQVVEKAAMGAYEGELASLLVAYLLPFVKSHKLGKVVGEVLFLIDRDLNLQRRPDVAFVSDARWPYNRNAPQTAAWDVVPNLAIEVNSPTNTGNEIIAKVDEYFRAGVQHVWVVYPKARAVYVYESPNEVKILRVGNTLDGAPLLPGFHLPLALLFEEQTD</sequence>
<evidence type="ECO:0000259" key="1">
    <source>
        <dbReference type="Pfam" id="PF05685"/>
    </source>
</evidence>
<dbReference type="RefSeq" id="WP_015250620.1">
    <property type="nucleotide sequence ID" value="NC_019892.1"/>
</dbReference>
<organism evidence="2 3">
    <name type="scientific">Singulisphaera acidiphila (strain ATCC BAA-1392 / DSM 18658 / VKM B-2454 / MOB10)</name>
    <dbReference type="NCBI Taxonomy" id="886293"/>
    <lineage>
        <taxon>Bacteria</taxon>
        <taxon>Pseudomonadati</taxon>
        <taxon>Planctomycetota</taxon>
        <taxon>Planctomycetia</taxon>
        <taxon>Isosphaerales</taxon>
        <taxon>Isosphaeraceae</taxon>
        <taxon>Singulisphaera</taxon>
    </lineage>
</organism>
<dbReference type="PANTHER" id="PTHR34107">
    <property type="entry name" value="SLL0198 PROTEIN-RELATED"/>
    <property type="match status" value="1"/>
</dbReference>
<dbReference type="AlphaFoldDB" id="L0DT62"/>
<proteinExistence type="predicted"/>
<protein>
    <recommendedName>
        <fullName evidence="1">Putative restriction endonuclease domain-containing protein</fullName>
    </recommendedName>
</protein>
<dbReference type="EMBL" id="CP003364">
    <property type="protein sequence ID" value="AGA31556.1"/>
    <property type="molecule type" value="Genomic_DNA"/>
</dbReference>
<dbReference type="STRING" id="886293.Sinac_7523"/>
<dbReference type="InterPro" id="IPR012296">
    <property type="entry name" value="Nuclease_put_TT1808"/>
</dbReference>
<dbReference type="Pfam" id="PF05685">
    <property type="entry name" value="Uma2"/>
    <property type="match status" value="1"/>
</dbReference>
<dbReference type="KEGG" id="saci:Sinac_7523"/>
<dbReference type="HOGENOM" id="CLU_076312_3_2_0"/>
<evidence type="ECO:0000313" key="3">
    <source>
        <dbReference type="Proteomes" id="UP000010798"/>
    </source>
</evidence>
<dbReference type="InterPro" id="IPR011335">
    <property type="entry name" value="Restrct_endonuc-II-like"/>
</dbReference>
<gene>
    <name evidence="2" type="ordered locus">Sinac_7523</name>
</gene>
<keyword evidence="3" id="KW-1185">Reference proteome</keyword>
<dbReference type="eggNOG" id="COG4636">
    <property type="taxonomic scope" value="Bacteria"/>
</dbReference>
<dbReference type="CDD" id="cd06260">
    <property type="entry name" value="DUF820-like"/>
    <property type="match status" value="1"/>
</dbReference>
<dbReference type="PANTHER" id="PTHR34107:SF1">
    <property type="entry name" value="SLL0198 PROTEIN"/>
    <property type="match status" value="1"/>
</dbReference>
<feature type="domain" description="Putative restriction endonuclease" evidence="1">
    <location>
        <begin position="18"/>
        <end position="179"/>
    </location>
</feature>
<dbReference type="SUPFAM" id="SSF52980">
    <property type="entry name" value="Restriction endonuclease-like"/>
    <property type="match status" value="1"/>
</dbReference>